<feature type="compositionally biased region" description="Polar residues" evidence="5">
    <location>
        <begin position="29"/>
        <end position="40"/>
    </location>
</feature>
<dbReference type="SUPFAM" id="SSF101494">
    <property type="entry name" value="Stathmin"/>
    <property type="match status" value="1"/>
</dbReference>
<dbReference type="GO" id="GO:0015631">
    <property type="term" value="F:tubulin binding"/>
    <property type="evidence" value="ECO:0007669"/>
    <property type="project" value="TreeGrafter"/>
</dbReference>
<dbReference type="PROSITE" id="PS01041">
    <property type="entry name" value="STATHMIN_2"/>
    <property type="match status" value="1"/>
</dbReference>
<organism evidence="6 7">
    <name type="scientific">Anser cygnoides</name>
    <name type="common">Swan goose</name>
    <dbReference type="NCBI Taxonomy" id="8845"/>
    <lineage>
        <taxon>Eukaryota</taxon>
        <taxon>Metazoa</taxon>
        <taxon>Chordata</taxon>
        <taxon>Craniata</taxon>
        <taxon>Vertebrata</taxon>
        <taxon>Euteleostomi</taxon>
        <taxon>Archelosauria</taxon>
        <taxon>Archosauria</taxon>
        <taxon>Dinosauria</taxon>
        <taxon>Saurischia</taxon>
        <taxon>Theropoda</taxon>
        <taxon>Coelurosauria</taxon>
        <taxon>Aves</taxon>
        <taxon>Neognathae</taxon>
        <taxon>Galloanserae</taxon>
        <taxon>Anseriformes</taxon>
        <taxon>Anatidae</taxon>
        <taxon>Anserinae</taxon>
        <taxon>Anser</taxon>
    </lineage>
</organism>
<feature type="coiled-coil region" evidence="4">
    <location>
        <begin position="584"/>
        <end position="626"/>
    </location>
</feature>
<accession>A0A8B9DBK8</accession>
<feature type="region of interest" description="Disordered" evidence="5">
    <location>
        <begin position="665"/>
        <end position="710"/>
    </location>
</feature>
<dbReference type="Ensembl" id="ENSACDT00005005516.1">
    <property type="protein sequence ID" value="ENSACDP00005004592.1"/>
    <property type="gene ID" value="ENSACDG00005003374.1"/>
</dbReference>
<dbReference type="GO" id="GO:0043005">
    <property type="term" value="C:neuron projection"/>
    <property type="evidence" value="ECO:0007669"/>
    <property type="project" value="TreeGrafter"/>
</dbReference>
<dbReference type="GO" id="GO:0031175">
    <property type="term" value="P:neuron projection development"/>
    <property type="evidence" value="ECO:0007669"/>
    <property type="project" value="TreeGrafter"/>
</dbReference>
<dbReference type="Pfam" id="PF00836">
    <property type="entry name" value="Stathmin"/>
    <property type="match status" value="1"/>
</dbReference>
<reference evidence="6" key="1">
    <citation type="submission" date="2025-08" db="UniProtKB">
        <authorList>
            <consortium name="Ensembl"/>
        </authorList>
    </citation>
    <scope>IDENTIFICATION</scope>
</reference>
<dbReference type="InterPro" id="IPR030514">
    <property type="entry name" value="Stathmin_CS"/>
</dbReference>
<dbReference type="AlphaFoldDB" id="A0A8B9DBK8"/>
<evidence type="ECO:0000256" key="1">
    <source>
        <dbReference type="ARBA" id="ARBA00006959"/>
    </source>
</evidence>
<keyword evidence="7" id="KW-1185">Reference proteome</keyword>
<dbReference type="InterPro" id="IPR036002">
    <property type="entry name" value="Stathmin_sf"/>
</dbReference>
<comment type="similarity">
    <text evidence="1">Belongs to the stathmin family.</text>
</comment>
<dbReference type="PANTHER" id="PTHR10104">
    <property type="entry name" value="STATHMIN"/>
    <property type="match status" value="1"/>
</dbReference>
<sequence length="710" mass="77073">GFGVVTRGGGGGCQAGSRRTLPGAARSPRTASCGHTSHQSIPALPRLHAWQQLLKGKTLRASDGESPQRGLAPGGGHQKERGASPGRCPCRLPPRFVPFFPPPPAALPRGGRLLGKRRGDERIVCDGGVSGFWGIPQDELGQGVLRLGEPAEPPPPPSPRAPLSQDAWGGCWKAQIWVPFFIEGRVGRQHGQIRSSCTSRGRAKGGGGCTCSWGGVCECVCRCTLILARPRTCTHVACAGVGQHGKGRAACAQSTVLAAAATPVCAHRTSACPSHRTSVLPLHQCVPITSQLCVPIARVGAHHIAPVCAHHIARVCTRYTNVCPSHRTSVCLLHQCVPITSHQYVPIAPVHAHHFPPRALSTLVFVPPTSPVFPYPNTTNPIPMVCARHTSVPSHHHISPPWYPLHHPSVSPPHRCPLASPPCPRPPTVCPPHRTGVLPSQQPAREAGCVQLPPPPRGRAGPGEAPRPPRTDPASFPPQAPGSLLLQTPEDRRAMTLAAYKEKMKELPLVSLFCSCFLSDPLNKPAYTYEDTVDLTWCVISDMEVIELNKRTSGQSFEVILKPPSFDGIPEFNASLPRRRDPSLEEIQKKLEAAEERRKYQEAELLKHLAEKREHEREVIQKAIEENNNFIKMAKEKLAQKMESNKENREAHLAAMLERLQEKVCSQPQHGRSHPHHLQLPPKHPFCKELAQCPSPNASASLGAEAESTR</sequence>
<feature type="compositionally biased region" description="Gly residues" evidence="5">
    <location>
        <begin position="1"/>
        <end position="14"/>
    </location>
</feature>
<dbReference type="PROSITE" id="PS51663">
    <property type="entry name" value="STATHMIN_3"/>
    <property type="match status" value="1"/>
</dbReference>
<evidence type="ECO:0000256" key="2">
    <source>
        <dbReference type="ARBA" id="ARBA00020591"/>
    </source>
</evidence>
<evidence type="ECO:0000313" key="6">
    <source>
        <dbReference type="Ensembl" id="ENSACDP00005004592.1"/>
    </source>
</evidence>
<dbReference type="PANTHER" id="PTHR10104:SF6">
    <property type="entry name" value="STATHMIN-4"/>
    <property type="match status" value="1"/>
</dbReference>
<dbReference type="PROSITE" id="PS00563">
    <property type="entry name" value="STATHMIN_1"/>
    <property type="match status" value="1"/>
</dbReference>
<dbReference type="Gene3D" id="6.10.280.30">
    <property type="match status" value="1"/>
</dbReference>
<evidence type="ECO:0000313" key="7">
    <source>
        <dbReference type="Proteomes" id="UP000694521"/>
    </source>
</evidence>
<feature type="region of interest" description="Disordered" evidence="5">
    <location>
        <begin position="59"/>
        <end position="88"/>
    </location>
</feature>
<feature type="region of interest" description="Disordered" evidence="5">
    <location>
        <begin position="434"/>
        <end position="489"/>
    </location>
</feature>
<dbReference type="PRINTS" id="PR00345">
    <property type="entry name" value="STATHMIN"/>
</dbReference>
<evidence type="ECO:0000256" key="5">
    <source>
        <dbReference type="SAM" id="MobiDB-lite"/>
    </source>
</evidence>
<feature type="region of interest" description="Disordered" evidence="5">
    <location>
        <begin position="1"/>
        <end position="41"/>
    </location>
</feature>
<protein>
    <recommendedName>
        <fullName evidence="2">Stathmin-4</fullName>
    </recommendedName>
</protein>
<dbReference type="Proteomes" id="UP000694521">
    <property type="component" value="Unplaced"/>
</dbReference>
<proteinExistence type="inferred from homology"/>
<dbReference type="InterPro" id="IPR000956">
    <property type="entry name" value="Stathmin_fam"/>
</dbReference>
<dbReference type="GO" id="GO:0007019">
    <property type="term" value="P:microtubule depolymerization"/>
    <property type="evidence" value="ECO:0007669"/>
    <property type="project" value="TreeGrafter"/>
</dbReference>
<keyword evidence="3 4" id="KW-0175">Coiled coil</keyword>
<evidence type="ECO:0000256" key="3">
    <source>
        <dbReference type="ARBA" id="ARBA00023054"/>
    </source>
</evidence>
<reference evidence="6" key="2">
    <citation type="submission" date="2025-09" db="UniProtKB">
        <authorList>
            <consortium name="Ensembl"/>
        </authorList>
    </citation>
    <scope>IDENTIFICATION</scope>
</reference>
<name>A0A8B9DBK8_ANSCY</name>
<evidence type="ECO:0000256" key="4">
    <source>
        <dbReference type="SAM" id="Coils"/>
    </source>
</evidence>
<dbReference type="GO" id="GO:0031110">
    <property type="term" value="P:regulation of microtubule polymerization or depolymerization"/>
    <property type="evidence" value="ECO:0007669"/>
    <property type="project" value="InterPro"/>
</dbReference>
<dbReference type="GO" id="GO:0005737">
    <property type="term" value="C:cytoplasm"/>
    <property type="evidence" value="ECO:0007669"/>
    <property type="project" value="TreeGrafter"/>
</dbReference>